<evidence type="ECO:0000313" key="5">
    <source>
        <dbReference type="Proteomes" id="UP000198614"/>
    </source>
</evidence>
<sequence length="843" mass="87752">MAEAADFPGTAPSPARRRLRRVLALVTGAPLLAGACLLPAQGTAQAAQKASPAQASGSRTVDVSLDALAPSAPTEGDTLTVSGTLVNNGKQPVTDARVGLRVGASMSSRTAIETAARTTGYQPGTDGMEVTGSYEEEFDKLSPGVAQHFTLSLPVSKLHLGADGVYQLGVSLSGRTAAAPYEQVLGIERTFLPWQPDEADTKTKTTYLWPLISSAHLTAETASNEQQTPVFREDDLLKEISPGGRLARMVSLGKDLDVTWVIDPDLLASVDAMTDGYQVEGADGTPTAGRGQSTAKQWLAALGEAVQDKEVVALPFADPDLASLAHNGKNVAGTLSHLKDATDVAASTVETVLHVTPDTDFAWPVEGALDPSIVRVATSAGADKVIARSDTFRESEGLTYTPGAARPIGGGTTAVVTDAPLSTAFQRDMSHAENSSLAVQQFLAQSLMIGLQDPGKQRSIVVAPQRMPTASQAETMAQALAALQQSTWSQAQDLSDAADAKADPAASTRVPSASAYPSSLRRKELPKSAFEDVESTQSRLNKFTAILTFPERVATPFGRALDRGASTSWRGRSGQAAGFRDGVAASLGVLVQQVRLIEKSDASLSGRSATIPVTVQNRLLQGVDHLVLRLTSANPTRMRIGEGAFEEQRVTVAAGHSQSVKFTTSAKANGRAAVVAQLYTEDGQAYGPAVTFDVKVTEVTPTVLLVIAGGVLLLVLAGFRMYTQRKRAAARQAEEAGADSAGEDLNDDGSGTVDTESTTGSSHDSARTDTENTEDTEDGRGSGHPEDPEGTEGPGDSADSGHNAGQPAAESGPDMGPEHAGERSPDTASGNAGPSATGERVDR</sequence>
<feature type="signal peptide" evidence="3">
    <location>
        <begin position="1"/>
        <end position="46"/>
    </location>
</feature>
<keyword evidence="2" id="KW-0812">Transmembrane</keyword>
<feature type="compositionally biased region" description="Basic and acidic residues" evidence="1">
    <location>
        <begin position="816"/>
        <end position="825"/>
    </location>
</feature>
<dbReference type="InterPro" id="IPR046112">
    <property type="entry name" value="DUF6049"/>
</dbReference>
<evidence type="ECO:0000256" key="3">
    <source>
        <dbReference type="SAM" id="SignalP"/>
    </source>
</evidence>
<dbReference type="AlphaFoldDB" id="A0A1G7F3Y0"/>
<dbReference type="Pfam" id="PF19516">
    <property type="entry name" value="DUF6049"/>
    <property type="match status" value="1"/>
</dbReference>
<protein>
    <submittedName>
        <fullName evidence="4">Uncharacterized protein</fullName>
    </submittedName>
</protein>
<feature type="compositionally biased region" description="Basic and acidic residues" evidence="1">
    <location>
        <begin position="778"/>
        <end position="787"/>
    </location>
</feature>
<dbReference type="EMBL" id="FNAX01000003">
    <property type="protein sequence ID" value="SDE70562.1"/>
    <property type="molecule type" value="Genomic_DNA"/>
</dbReference>
<keyword evidence="2" id="KW-0472">Membrane</keyword>
<keyword evidence="2" id="KW-1133">Transmembrane helix</keyword>
<feature type="region of interest" description="Disordered" evidence="1">
    <location>
        <begin position="496"/>
        <end position="518"/>
    </location>
</feature>
<name>A0A1G7F3Y0_9ACTN</name>
<feature type="region of interest" description="Disordered" evidence="1">
    <location>
        <begin position="733"/>
        <end position="843"/>
    </location>
</feature>
<evidence type="ECO:0000256" key="1">
    <source>
        <dbReference type="SAM" id="MobiDB-lite"/>
    </source>
</evidence>
<feature type="chain" id="PRO_5011666547" evidence="3">
    <location>
        <begin position="47"/>
        <end position="843"/>
    </location>
</feature>
<dbReference type="Proteomes" id="UP000198614">
    <property type="component" value="Unassembled WGS sequence"/>
</dbReference>
<gene>
    <name evidence="4" type="ORF">SAMN05216260_103200</name>
</gene>
<feature type="transmembrane region" description="Helical" evidence="2">
    <location>
        <begin position="703"/>
        <end position="722"/>
    </location>
</feature>
<dbReference type="InterPro" id="IPR010916">
    <property type="entry name" value="TonB_box_CS"/>
</dbReference>
<organism evidence="4 5">
    <name type="scientific">Streptomyces griseoaurantiacus</name>
    <dbReference type="NCBI Taxonomy" id="68213"/>
    <lineage>
        <taxon>Bacteria</taxon>
        <taxon>Bacillati</taxon>
        <taxon>Actinomycetota</taxon>
        <taxon>Actinomycetes</taxon>
        <taxon>Kitasatosporales</taxon>
        <taxon>Streptomycetaceae</taxon>
        <taxon>Streptomyces</taxon>
        <taxon>Streptomyces aurantiacus group</taxon>
    </lineage>
</organism>
<proteinExistence type="predicted"/>
<keyword evidence="3" id="KW-0732">Signal</keyword>
<feature type="compositionally biased region" description="Polar residues" evidence="1">
    <location>
        <begin position="752"/>
        <end position="763"/>
    </location>
</feature>
<dbReference type="PROSITE" id="PS00430">
    <property type="entry name" value="TONB_DEPENDENT_REC_1"/>
    <property type="match status" value="1"/>
</dbReference>
<evidence type="ECO:0000256" key="2">
    <source>
        <dbReference type="SAM" id="Phobius"/>
    </source>
</evidence>
<evidence type="ECO:0000313" key="4">
    <source>
        <dbReference type="EMBL" id="SDE70562.1"/>
    </source>
</evidence>
<accession>A0A1G7F3Y0</accession>
<reference evidence="4 5" key="1">
    <citation type="submission" date="2016-10" db="EMBL/GenBank/DDBJ databases">
        <authorList>
            <person name="de Groot N.N."/>
        </authorList>
    </citation>
    <scope>NUCLEOTIDE SEQUENCE [LARGE SCALE GENOMIC DNA]</scope>
    <source>
        <strain evidence="4 5">CGMCC 4.1859</strain>
    </source>
</reference>
<dbReference type="OrthoDB" id="3797035at2"/>
<dbReference type="InterPro" id="IPR006311">
    <property type="entry name" value="TAT_signal"/>
</dbReference>
<dbReference type="PROSITE" id="PS51318">
    <property type="entry name" value="TAT"/>
    <property type="match status" value="1"/>
</dbReference>